<organism evidence="2 3">
    <name type="scientific">Comamonas resistens</name>
    <dbReference type="NCBI Taxonomy" id="3046670"/>
    <lineage>
        <taxon>Bacteria</taxon>
        <taxon>Pseudomonadati</taxon>
        <taxon>Pseudomonadota</taxon>
        <taxon>Betaproteobacteria</taxon>
        <taxon>Burkholderiales</taxon>
        <taxon>Comamonadaceae</taxon>
        <taxon>Comamonas</taxon>
    </lineage>
</organism>
<evidence type="ECO:0000256" key="1">
    <source>
        <dbReference type="SAM" id="SignalP"/>
    </source>
</evidence>
<evidence type="ECO:0000313" key="2">
    <source>
        <dbReference type="EMBL" id="WHS63775.1"/>
    </source>
</evidence>
<dbReference type="EMBL" id="CP125947">
    <property type="protein sequence ID" value="WHS63775.1"/>
    <property type="molecule type" value="Genomic_DNA"/>
</dbReference>
<feature type="signal peptide" evidence="1">
    <location>
        <begin position="1"/>
        <end position="22"/>
    </location>
</feature>
<sequence>MQPKFQRAALVATMAAALTACGGGSDTGTTAETRFSGRVTDPAGAPVAGVHVMLEDRTTDALHIVSTGADGSFSASVNAGVYDVLFDDPDQMHYVSLQKTAVDLRSDKIEAVQLEAADAANASLLTGTMVDTAGTPVAHRSLLVLPIVSRAPEALSAVNMPAPFLVQTDALGRFSAAMGHAGIEYEFNVVVLKAGAPSLDLASFAEGPNVSSNPDDVDPRQVLIAFLQQHAEESIDVNKPDGAMRMSIRIGAGVNNLMGAAGVPSVVPADAQTLMDQNKQAKLAKLSSVDGVATALAAEFRAGLEALIPAAVAGIIVERFNEVGLDVFPGSSVIKSGELTAGRIDVTSNRRDAMPLRSLLRTQSGSSQAHIALFFDKATINLHNSVSLPLSIFGDNQIDFSTPYAGVYSFTDRTNDTYRLSVFMTSTSHRVNFRSKKPDIVKIRYSFMFIPEECRIRPAGCK</sequence>
<dbReference type="Pfam" id="PF13620">
    <property type="entry name" value="CarboxypepD_reg"/>
    <property type="match status" value="1"/>
</dbReference>
<reference evidence="2 3" key="1">
    <citation type="submission" date="2023-05" db="EMBL/GenBank/DDBJ databases">
        <authorList>
            <person name="Yin Y."/>
            <person name="Lu Z."/>
        </authorList>
    </citation>
    <scope>NUCLEOTIDE SEQUENCE [LARGE SCALE GENOMIC DNA]</scope>
    <source>
        <strain evidence="2 3">ZM22</strain>
    </source>
</reference>
<accession>A0ABY8SL13</accession>
<dbReference type="RefSeq" id="WP_283484932.1">
    <property type="nucleotide sequence ID" value="NZ_CP125947.1"/>
</dbReference>
<protein>
    <submittedName>
        <fullName evidence="2">Carboxypeptidase-like regulatory domain-containing protein</fullName>
    </submittedName>
</protein>
<dbReference type="Proteomes" id="UP001240697">
    <property type="component" value="Chromosome"/>
</dbReference>
<keyword evidence="3" id="KW-1185">Reference proteome</keyword>
<feature type="chain" id="PRO_5047195235" evidence="1">
    <location>
        <begin position="23"/>
        <end position="462"/>
    </location>
</feature>
<dbReference type="SUPFAM" id="SSF49464">
    <property type="entry name" value="Carboxypeptidase regulatory domain-like"/>
    <property type="match status" value="1"/>
</dbReference>
<evidence type="ECO:0000313" key="3">
    <source>
        <dbReference type="Proteomes" id="UP001240697"/>
    </source>
</evidence>
<dbReference type="InterPro" id="IPR008969">
    <property type="entry name" value="CarboxyPept-like_regulatory"/>
</dbReference>
<proteinExistence type="predicted"/>
<gene>
    <name evidence="2" type="ORF">QMY55_14680</name>
</gene>
<name>A0ABY8SL13_9BURK</name>
<dbReference type="PROSITE" id="PS51257">
    <property type="entry name" value="PROKAR_LIPOPROTEIN"/>
    <property type="match status" value="1"/>
</dbReference>
<keyword evidence="1" id="KW-0732">Signal</keyword>
<dbReference type="Gene3D" id="2.60.40.1120">
    <property type="entry name" value="Carboxypeptidase-like, regulatory domain"/>
    <property type="match status" value="1"/>
</dbReference>